<feature type="transmembrane region" description="Helical" evidence="1">
    <location>
        <begin position="6"/>
        <end position="27"/>
    </location>
</feature>
<comment type="caution">
    <text evidence="2">The sequence shown here is derived from an EMBL/GenBank/DDBJ whole genome shotgun (WGS) entry which is preliminary data.</text>
</comment>
<dbReference type="AlphaFoldDB" id="A0A068SEZ7"/>
<dbReference type="VEuPathDB" id="FungiDB:LCOR_11640.1"/>
<proteinExistence type="predicted"/>
<evidence type="ECO:0000313" key="3">
    <source>
        <dbReference type="Proteomes" id="UP000027586"/>
    </source>
</evidence>
<sequence length="111" mass="12780">MEPKDFTASCVIMFIGLAFLSASLYHWRHQSLASRHQFPVYQYGDRVDYAEELNDGYIHYFNNTRVCNGTLTLCGKPGMARKQHQVRMDMKHALKMLKCIICTEEGPGISF</sequence>
<dbReference type="Proteomes" id="UP000027586">
    <property type="component" value="Unassembled WGS sequence"/>
</dbReference>
<reference evidence="2" key="1">
    <citation type="submission" date="2013-08" db="EMBL/GenBank/DDBJ databases">
        <title>Gene expansion shapes genome architecture in the human pathogen Lichtheimia corymbifera: an evolutionary genomics analysis in the ancient terrestrial Mucorales (Mucoromycotina).</title>
        <authorList>
            <person name="Schwartze V.U."/>
            <person name="Winter S."/>
            <person name="Shelest E."/>
            <person name="Marcet-Houben M."/>
            <person name="Horn F."/>
            <person name="Wehner S."/>
            <person name="Hoffmann K."/>
            <person name="Riege K."/>
            <person name="Sammeth M."/>
            <person name="Nowrousian M."/>
            <person name="Valiante V."/>
            <person name="Linde J."/>
            <person name="Jacobsen I.D."/>
            <person name="Marz M."/>
            <person name="Brakhage A.A."/>
            <person name="Gabaldon T."/>
            <person name="Bocker S."/>
            <person name="Voigt K."/>
        </authorList>
    </citation>
    <scope>NUCLEOTIDE SEQUENCE [LARGE SCALE GENOMIC DNA]</scope>
    <source>
        <strain evidence="2">FSU 9682</strain>
    </source>
</reference>
<keyword evidence="1" id="KW-0812">Transmembrane</keyword>
<organism evidence="2 3">
    <name type="scientific">Lichtheimia corymbifera JMRC:FSU:9682</name>
    <dbReference type="NCBI Taxonomy" id="1263082"/>
    <lineage>
        <taxon>Eukaryota</taxon>
        <taxon>Fungi</taxon>
        <taxon>Fungi incertae sedis</taxon>
        <taxon>Mucoromycota</taxon>
        <taxon>Mucoromycotina</taxon>
        <taxon>Mucoromycetes</taxon>
        <taxon>Mucorales</taxon>
        <taxon>Lichtheimiaceae</taxon>
        <taxon>Lichtheimia</taxon>
    </lineage>
</organism>
<keyword evidence="1" id="KW-0472">Membrane</keyword>
<keyword evidence="1" id="KW-1133">Transmembrane helix</keyword>
<keyword evidence="3" id="KW-1185">Reference proteome</keyword>
<name>A0A068SEZ7_9FUNG</name>
<evidence type="ECO:0000256" key="1">
    <source>
        <dbReference type="SAM" id="Phobius"/>
    </source>
</evidence>
<gene>
    <name evidence="2" type="ORF">LCOR_11640.1</name>
</gene>
<accession>A0A068SEZ7</accession>
<evidence type="ECO:0000313" key="2">
    <source>
        <dbReference type="EMBL" id="CDH60864.1"/>
    </source>
</evidence>
<dbReference type="EMBL" id="CBTN010000111">
    <property type="protein sequence ID" value="CDH60864.1"/>
    <property type="molecule type" value="Genomic_DNA"/>
</dbReference>
<protein>
    <submittedName>
        <fullName evidence="2">Uncharacterized protein</fullName>
    </submittedName>
</protein>